<protein>
    <submittedName>
        <fullName evidence="2">Uncharacterized protein</fullName>
    </submittedName>
</protein>
<dbReference type="EMBL" id="KQ762461">
    <property type="protein sequence ID" value="OAD55858.1"/>
    <property type="molecule type" value="Genomic_DNA"/>
</dbReference>
<organism evidence="2 3">
    <name type="scientific">Eufriesea mexicana</name>
    <dbReference type="NCBI Taxonomy" id="516756"/>
    <lineage>
        <taxon>Eukaryota</taxon>
        <taxon>Metazoa</taxon>
        <taxon>Ecdysozoa</taxon>
        <taxon>Arthropoda</taxon>
        <taxon>Hexapoda</taxon>
        <taxon>Insecta</taxon>
        <taxon>Pterygota</taxon>
        <taxon>Neoptera</taxon>
        <taxon>Endopterygota</taxon>
        <taxon>Hymenoptera</taxon>
        <taxon>Apocrita</taxon>
        <taxon>Aculeata</taxon>
        <taxon>Apoidea</taxon>
        <taxon>Anthophila</taxon>
        <taxon>Apidae</taxon>
        <taxon>Eufriesea</taxon>
    </lineage>
</organism>
<proteinExistence type="predicted"/>
<gene>
    <name evidence="2" type="ORF">WN48_04202</name>
</gene>
<keyword evidence="3" id="KW-1185">Reference proteome</keyword>
<accession>A0A310SLJ8</accession>
<evidence type="ECO:0000313" key="3">
    <source>
        <dbReference type="Proteomes" id="UP000250275"/>
    </source>
</evidence>
<feature type="region of interest" description="Disordered" evidence="1">
    <location>
        <begin position="38"/>
        <end position="68"/>
    </location>
</feature>
<sequence>MHCSPRNRSRTFQHSRVNDIRNESSRFYRFQNGDDARDDTRSFLEGSKGLRGGGWTGSAQGCTTRHEGERTAERRIMASRNRSSLTLELPWGRERRTVTRGYLASFSSPAIGGEGESDLQGKSAWRSVRGGSLGEWMPEDSRRSSICVAAGDRRRFRVAVIRGEAEPPGIRVAVEDRPISIASTGRQPANGPGGGKRGVPFRV</sequence>
<dbReference type="AlphaFoldDB" id="A0A310SLJ8"/>
<evidence type="ECO:0000313" key="2">
    <source>
        <dbReference type="EMBL" id="OAD55858.1"/>
    </source>
</evidence>
<name>A0A310SLJ8_9HYME</name>
<evidence type="ECO:0000256" key="1">
    <source>
        <dbReference type="SAM" id="MobiDB-lite"/>
    </source>
</evidence>
<dbReference type="Proteomes" id="UP000250275">
    <property type="component" value="Unassembled WGS sequence"/>
</dbReference>
<feature type="region of interest" description="Disordered" evidence="1">
    <location>
        <begin position="181"/>
        <end position="203"/>
    </location>
</feature>
<reference evidence="2 3" key="1">
    <citation type="submission" date="2015-07" db="EMBL/GenBank/DDBJ databases">
        <title>The genome of Eufriesea mexicana.</title>
        <authorList>
            <person name="Pan H."/>
            <person name="Kapheim K."/>
        </authorList>
    </citation>
    <scope>NUCLEOTIDE SEQUENCE [LARGE SCALE GENOMIC DNA]</scope>
    <source>
        <strain evidence="2">0111107269</strain>
        <tissue evidence="2">Whole body</tissue>
    </source>
</reference>